<evidence type="ECO:0000256" key="2">
    <source>
        <dbReference type="ARBA" id="ARBA00022771"/>
    </source>
</evidence>
<evidence type="ECO:0000313" key="6">
    <source>
        <dbReference type="EMBL" id="KAK5833339.1"/>
    </source>
</evidence>
<feature type="region of interest" description="Disordered" evidence="4">
    <location>
        <begin position="77"/>
        <end position="128"/>
    </location>
</feature>
<reference evidence="6 7" key="1">
    <citation type="submission" date="2023-03" db="EMBL/GenBank/DDBJ databases">
        <title>WGS of Gossypium arboreum.</title>
        <authorList>
            <person name="Yu D."/>
        </authorList>
    </citation>
    <scope>NUCLEOTIDE SEQUENCE [LARGE SCALE GENOMIC DNA]</scope>
    <source>
        <tissue evidence="6">Leaf</tissue>
    </source>
</reference>
<dbReference type="Pfam" id="PF02892">
    <property type="entry name" value="zf-BED"/>
    <property type="match status" value="1"/>
</dbReference>
<evidence type="ECO:0000313" key="7">
    <source>
        <dbReference type="Proteomes" id="UP001358586"/>
    </source>
</evidence>
<feature type="compositionally biased region" description="Basic and acidic residues" evidence="4">
    <location>
        <begin position="77"/>
        <end position="104"/>
    </location>
</feature>
<dbReference type="EMBL" id="JARKNE010000005">
    <property type="protein sequence ID" value="KAK5833339.1"/>
    <property type="molecule type" value="Genomic_DNA"/>
</dbReference>
<gene>
    <name evidence="6" type="ORF">PVK06_017164</name>
</gene>
<comment type="caution">
    <text evidence="6">The sequence shown here is derived from an EMBL/GenBank/DDBJ whole genome shotgun (WGS) entry which is preliminary data.</text>
</comment>
<keyword evidence="1" id="KW-0479">Metal-binding</keyword>
<organism evidence="6 7">
    <name type="scientific">Gossypium arboreum</name>
    <name type="common">Tree cotton</name>
    <name type="synonym">Gossypium nanking</name>
    <dbReference type="NCBI Taxonomy" id="29729"/>
    <lineage>
        <taxon>Eukaryota</taxon>
        <taxon>Viridiplantae</taxon>
        <taxon>Streptophyta</taxon>
        <taxon>Embryophyta</taxon>
        <taxon>Tracheophyta</taxon>
        <taxon>Spermatophyta</taxon>
        <taxon>Magnoliopsida</taxon>
        <taxon>eudicotyledons</taxon>
        <taxon>Gunneridae</taxon>
        <taxon>Pentapetalae</taxon>
        <taxon>rosids</taxon>
        <taxon>malvids</taxon>
        <taxon>Malvales</taxon>
        <taxon>Malvaceae</taxon>
        <taxon>Malvoideae</taxon>
        <taxon>Gossypium</taxon>
    </lineage>
</organism>
<keyword evidence="7" id="KW-1185">Reference proteome</keyword>
<evidence type="ECO:0000256" key="1">
    <source>
        <dbReference type="ARBA" id="ARBA00022723"/>
    </source>
</evidence>
<name>A0ABR0Q2F8_GOSAR</name>
<evidence type="ECO:0000259" key="5">
    <source>
        <dbReference type="Pfam" id="PF02892"/>
    </source>
</evidence>
<feature type="region of interest" description="Disordered" evidence="4">
    <location>
        <begin position="1"/>
        <end position="26"/>
    </location>
</feature>
<dbReference type="PANTHER" id="PTHR46951:SF2">
    <property type="entry name" value="BED-TYPE DOMAIN-CONTAINING PROTEIN"/>
    <property type="match status" value="1"/>
</dbReference>
<evidence type="ECO:0000256" key="4">
    <source>
        <dbReference type="SAM" id="MobiDB-lite"/>
    </source>
</evidence>
<protein>
    <recommendedName>
        <fullName evidence="5">BED-type domain-containing protein</fullName>
    </recommendedName>
</protein>
<keyword evidence="2" id="KW-0863">Zinc-finger</keyword>
<feature type="compositionally biased region" description="Basic and acidic residues" evidence="4">
    <location>
        <begin position="1"/>
        <end position="10"/>
    </location>
</feature>
<feature type="domain" description="BED-type" evidence="5">
    <location>
        <begin position="19"/>
        <end position="52"/>
    </location>
</feature>
<accession>A0ABR0Q2F8</accession>
<proteinExistence type="predicted"/>
<sequence>MPRLRNKEDAAPSDDYGWRWGEPVEGNHNNVKCRFCGRFIKGGITRLKEHLAAKKGNVARYPHVSVEVRKTIVQHQEYHSEKAAKQRRKEELEERIRLGDRGDYGDSGGGDDEELTIARRESMISQVE</sequence>
<keyword evidence="3" id="KW-0862">Zinc</keyword>
<dbReference type="InterPro" id="IPR003656">
    <property type="entry name" value="Znf_BED"/>
</dbReference>
<dbReference type="Proteomes" id="UP001358586">
    <property type="component" value="Chromosome 5"/>
</dbReference>
<dbReference type="PANTHER" id="PTHR46951">
    <property type="entry name" value="BED-TYPE DOMAIN-CONTAINING PROTEIN"/>
    <property type="match status" value="1"/>
</dbReference>
<evidence type="ECO:0000256" key="3">
    <source>
        <dbReference type="ARBA" id="ARBA00022833"/>
    </source>
</evidence>